<evidence type="ECO:0000256" key="2">
    <source>
        <dbReference type="ARBA" id="ARBA00022448"/>
    </source>
</evidence>
<dbReference type="GO" id="GO:0005886">
    <property type="term" value="C:plasma membrane"/>
    <property type="evidence" value="ECO:0007669"/>
    <property type="project" value="UniProtKB-SubCell"/>
</dbReference>
<evidence type="ECO:0000256" key="5">
    <source>
        <dbReference type="SAM" id="Phobius"/>
    </source>
</evidence>
<reference evidence="6 7" key="1">
    <citation type="submission" date="2018-06" db="EMBL/GenBank/DDBJ databases">
        <title>Genomic Encyclopedia of Type Strains, Phase III (KMG-III): the genomes of soil and plant-associated and newly described type strains.</title>
        <authorList>
            <person name="Whitman W."/>
        </authorList>
    </citation>
    <scope>NUCLEOTIDE SEQUENCE [LARGE SCALE GENOMIC DNA]</scope>
    <source>
        <strain evidence="6 7">LMG 23644</strain>
    </source>
</reference>
<accession>A0A329C141</accession>
<dbReference type="GO" id="GO:0015293">
    <property type="term" value="F:symporter activity"/>
    <property type="evidence" value="ECO:0007669"/>
    <property type="project" value="UniProtKB-KW"/>
</dbReference>
<proteinExistence type="predicted"/>
<evidence type="ECO:0000256" key="4">
    <source>
        <dbReference type="ARBA" id="ARBA00022847"/>
    </source>
</evidence>
<dbReference type="SUPFAM" id="SSF103473">
    <property type="entry name" value="MFS general substrate transporter"/>
    <property type="match status" value="1"/>
</dbReference>
<dbReference type="PANTHER" id="PTHR43528">
    <property type="entry name" value="ALPHA-KETOGLUTARATE PERMEASE"/>
    <property type="match status" value="1"/>
</dbReference>
<evidence type="ECO:0000313" key="7">
    <source>
        <dbReference type="Proteomes" id="UP000248918"/>
    </source>
</evidence>
<dbReference type="PANTHER" id="PTHR43528:SF8">
    <property type="entry name" value="BLR0239 PROTEIN"/>
    <property type="match status" value="1"/>
</dbReference>
<protein>
    <recommendedName>
        <fullName evidence="8">Sugar transport protein</fullName>
    </recommendedName>
</protein>
<feature type="transmembrane region" description="Helical" evidence="5">
    <location>
        <begin position="41"/>
        <end position="62"/>
    </location>
</feature>
<evidence type="ECO:0000256" key="1">
    <source>
        <dbReference type="ARBA" id="ARBA00004651"/>
    </source>
</evidence>
<evidence type="ECO:0000313" key="6">
    <source>
        <dbReference type="EMBL" id="RAS27920.1"/>
    </source>
</evidence>
<dbReference type="AlphaFoldDB" id="A0A329C141"/>
<dbReference type="EMBL" id="QLTK01000012">
    <property type="protein sequence ID" value="RAS27920.1"/>
    <property type="molecule type" value="Genomic_DNA"/>
</dbReference>
<dbReference type="InterPro" id="IPR036259">
    <property type="entry name" value="MFS_trans_sf"/>
</dbReference>
<keyword evidence="5" id="KW-1133">Transmembrane helix</keyword>
<keyword evidence="5" id="KW-0812">Transmembrane</keyword>
<evidence type="ECO:0000256" key="3">
    <source>
        <dbReference type="ARBA" id="ARBA00022475"/>
    </source>
</evidence>
<organism evidence="6 7">
    <name type="scientific">Paraburkholderia bryophila</name>
    <dbReference type="NCBI Taxonomy" id="420952"/>
    <lineage>
        <taxon>Bacteria</taxon>
        <taxon>Pseudomonadati</taxon>
        <taxon>Pseudomonadota</taxon>
        <taxon>Betaproteobacteria</taxon>
        <taxon>Burkholderiales</taxon>
        <taxon>Burkholderiaceae</taxon>
        <taxon>Paraburkholderia</taxon>
    </lineage>
</organism>
<dbReference type="InterPro" id="IPR051084">
    <property type="entry name" value="H+-coupled_symporters"/>
</dbReference>
<comment type="subcellular location">
    <subcellularLocation>
        <location evidence="1">Cell membrane</location>
        <topology evidence="1">Multi-pass membrane protein</topology>
    </subcellularLocation>
</comment>
<feature type="transmembrane region" description="Helical" evidence="5">
    <location>
        <begin position="6"/>
        <end position="29"/>
    </location>
</feature>
<keyword evidence="2" id="KW-0813">Transport</keyword>
<sequence>MSKLILVQALLSITLSGYYEPFGALIAALFPANVRSIGLSLAYNVAVMVFGGFGPLLVTWLIESTGSPLAPTYYVMSGLTLSIVAVACIPGKRHADLDARRKPA</sequence>
<keyword evidence="5" id="KW-0472">Membrane</keyword>
<evidence type="ECO:0008006" key="8">
    <source>
        <dbReference type="Google" id="ProtNLM"/>
    </source>
</evidence>
<dbReference type="Proteomes" id="UP000248918">
    <property type="component" value="Unassembled WGS sequence"/>
</dbReference>
<dbReference type="Gene3D" id="1.20.1250.20">
    <property type="entry name" value="MFS general substrate transporter like domains"/>
    <property type="match status" value="1"/>
</dbReference>
<name>A0A329C141_9BURK</name>
<gene>
    <name evidence="6" type="ORF">BX591_112129</name>
</gene>
<keyword evidence="3" id="KW-1003">Cell membrane</keyword>
<feature type="transmembrane region" description="Helical" evidence="5">
    <location>
        <begin position="74"/>
        <end position="91"/>
    </location>
</feature>
<comment type="caution">
    <text evidence="6">The sequence shown here is derived from an EMBL/GenBank/DDBJ whole genome shotgun (WGS) entry which is preliminary data.</text>
</comment>
<keyword evidence="4" id="KW-0769">Symport</keyword>